<sequence length="752" mass="82477">MHEAGVSEDDKSMPDVGGYSSDVVTAQPSLMDLDDDEELLADASGGYSSDVDSLPVEPTGVVDPMSSEDDRQTGDADDEWSAAEWFGDDLDKGDWSEEDEPREEEEEDTHTQIERESPVEFGSSDIEYQQDELAHRRARAHADEELCDHDEEEQQLDLDDFDELASSDLELDHPHAHSHLQPELSSDEQDYTTSDDGSDTEPAALSFTQASPPPTFTFSSNPAVRAAQEAAIAAAAAQAQADIEARAARAAAAAHAATRAAHPPQSRASVQQLQVNKRLPEVVDLLDSSDDEASGSDPEDEYDSDRQQDEASVADERGGYVDDNDLTATSESEQDHDEVEDAGAVAGKSIRPSYMVPAHVHVGSDEEQDEYEDEYDPDIYEGEDEDDDGPDPNADQQYLPGYGPSAPQAAIGHHPSPVQSAVAAYWQQQQILQESQQEQHQHHYYEQNPFVHAQEQHYRGGSSSPSPFDTHESSPFAHAPLSHGHEYGQTYAQQQTAEQDQAEYEEEEEYGSFGEEQDDQGDSYDEEEEEEEEDLMDTEQEPPRHVQREVVELLSSSDDEAEREEEADDDDGQRQHGSSPLHPAHHVQPHPHFFITQNVPLHISPPRPAASEPAPSLHDSETAPSSTSRPPRSLSPFRASTYAWPSPPPSKRPRLLFTGSINTSLWSQAPASMGASTSANIAPASGLAPALRHGFGSIGQGLDELGHGPANEEQEQEMQEPEMEVGENGYLGSFVMGLVNRLKRSRASAEMD</sequence>
<protein>
    <submittedName>
        <fullName evidence="2">Uncharacterized protein</fullName>
    </submittedName>
</protein>
<feature type="compositionally biased region" description="Low complexity" evidence="1">
    <location>
        <begin position="487"/>
        <end position="499"/>
    </location>
</feature>
<reference evidence="2 3" key="1">
    <citation type="submission" date="2016-07" db="EMBL/GenBank/DDBJ databases">
        <title>Pervasive Adenine N6-methylation of Active Genes in Fungi.</title>
        <authorList>
            <consortium name="DOE Joint Genome Institute"/>
            <person name="Mondo S.J."/>
            <person name="Dannebaum R.O."/>
            <person name="Kuo R.C."/>
            <person name="Labutti K."/>
            <person name="Haridas S."/>
            <person name="Kuo A."/>
            <person name="Salamov A."/>
            <person name="Ahrendt S.R."/>
            <person name="Lipzen A."/>
            <person name="Sullivan W."/>
            <person name="Andreopoulos W.B."/>
            <person name="Clum A."/>
            <person name="Lindquist E."/>
            <person name="Daum C."/>
            <person name="Ramamoorthy G.K."/>
            <person name="Gryganskyi A."/>
            <person name="Culley D."/>
            <person name="Magnuson J.K."/>
            <person name="James T.Y."/>
            <person name="O'Malley M.A."/>
            <person name="Stajich J.E."/>
            <person name="Spatafora J.W."/>
            <person name="Visel A."/>
            <person name="Grigoriev I.V."/>
        </authorList>
    </citation>
    <scope>NUCLEOTIDE SEQUENCE [LARGE SCALE GENOMIC DNA]</scope>
    <source>
        <strain evidence="2 3">PL171</strain>
    </source>
</reference>
<keyword evidence="3" id="KW-1185">Reference proteome</keyword>
<feature type="non-terminal residue" evidence="2">
    <location>
        <position position="752"/>
    </location>
</feature>
<feature type="compositionally biased region" description="Acidic residues" evidence="1">
    <location>
        <begin position="287"/>
        <end position="303"/>
    </location>
</feature>
<feature type="compositionally biased region" description="Basic and acidic residues" evidence="1">
    <location>
        <begin position="1"/>
        <end position="13"/>
    </location>
</feature>
<feature type="compositionally biased region" description="Basic and acidic residues" evidence="1">
    <location>
        <begin position="132"/>
        <end position="144"/>
    </location>
</feature>
<feature type="compositionally biased region" description="Acidic residues" evidence="1">
    <location>
        <begin position="96"/>
        <end position="108"/>
    </location>
</feature>
<feature type="compositionally biased region" description="Acidic residues" evidence="1">
    <location>
        <begin position="145"/>
        <end position="165"/>
    </location>
</feature>
<feature type="region of interest" description="Disordered" evidence="1">
    <location>
        <begin position="250"/>
        <end position="656"/>
    </location>
</feature>
<feature type="compositionally biased region" description="Low complexity" evidence="1">
    <location>
        <begin position="609"/>
        <end position="640"/>
    </location>
</feature>
<feature type="region of interest" description="Disordered" evidence="1">
    <location>
        <begin position="1"/>
        <end position="222"/>
    </location>
</feature>
<feature type="compositionally biased region" description="Basic and acidic residues" evidence="1">
    <location>
        <begin position="541"/>
        <end position="551"/>
    </location>
</feature>
<feature type="compositionally biased region" description="Acidic residues" evidence="1">
    <location>
        <begin position="500"/>
        <end position="540"/>
    </location>
</feature>
<evidence type="ECO:0000256" key="1">
    <source>
        <dbReference type="SAM" id="MobiDB-lite"/>
    </source>
</evidence>
<dbReference type="Proteomes" id="UP000193411">
    <property type="component" value="Unassembled WGS sequence"/>
</dbReference>
<proteinExistence type="predicted"/>
<feature type="compositionally biased region" description="Basic and acidic residues" evidence="1">
    <location>
        <begin position="304"/>
        <end position="320"/>
    </location>
</feature>
<feature type="compositionally biased region" description="Acidic residues" evidence="1">
    <location>
        <begin position="332"/>
        <end position="341"/>
    </location>
</feature>
<feature type="compositionally biased region" description="Low complexity" evidence="1">
    <location>
        <begin position="425"/>
        <end position="436"/>
    </location>
</feature>
<feature type="compositionally biased region" description="Low complexity" evidence="1">
    <location>
        <begin position="206"/>
        <end position="222"/>
    </location>
</feature>
<organism evidence="2 3">
    <name type="scientific">Catenaria anguillulae PL171</name>
    <dbReference type="NCBI Taxonomy" id="765915"/>
    <lineage>
        <taxon>Eukaryota</taxon>
        <taxon>Fungi</taxon>
        <taxon>Fungi incertae sedis</taxon>
        <taxon>Blastocladiomycota</taxon>
        <taxon>Blastocladiomycetes</taxon>
        <taxon>Blastocladiales</taxon>
        <taxon>Catenariaceae</taxon>
        <taxon>Catenaria</taxon>
    </lineage>
</organism>
<feature type="compositionally biased region" description="Acidic residues" evidence="1">
    <location>
        <begin position="712"/>
        <end position="724"/>
    </location>
</feature>
<evidence type="ECO:0000313" key="3">
    <source>
        <dbReference type="Proteomes" id="UP000193411"/>
    </source>
</evidence>
<dbReference type="AlphaFoldDB" id="A0A1Y2HTN8"/>
<feature type="compositionally biased region" description="Low complexity" evidence="1">
    <location>
        <begin position="250"/>
        <end position="261"/>
    </location>
</feature>
<gene>
    <name evidence="2" type="ORF">BCR44DRAFT_1429327</name>
</gene>
<feature type="compositionally biased region" description="Polar residues" evidence="1">
    <location>
        <begin position="266"/>
        <end position="275"/>
    </location>
</feature>
<feature type="compositionally biased region" description="Acidic residues" evidence="1">
    <location>
        <begin position="557"/>
        <end position="571"/>
    </location>
</feature>
<feature type="compositionally biased region" description="Basic and acidic residues" evidence="1">
    <location>
        <begin position="109"/>
        <end position="118"/>
    </location>
</feature>
<dbReference type="EMBL" id="MCFL01000010">
    <property type="protein sequence ID" value="ORZ37960.1"/>
    <property type="molecule type" value="Genomic_DNA"/>
</dbReference>
<name>A0A1Y2HTN8_9FUNG</name>
<feature type="region of interest" description="Disordered" evidence="1">
    <location>
        <begin position="698"/>
        <end position="724"/>
    </location>
</feature>
<feature type="compositionally biased region" description="Acidic residues" evidence="1">
    <location>
        <begin position="365"/>
        <end position="390"/>
    </location>
</feature>
<accession>A0A1Y2HTN8</accession>
<comment type="caution">
    <text evidence="2">The sequence shown here is derived from an EMBL/GenBank/DDBJ whole genome shotgun (WGS) entry which is preliminary data.</text>
</comment>
<evidence type="ECO:0000313" key="2">
    <source>
        <dbReference type="EMBL" id="ORZ37960.1"/>
    </source>
</evidence>